<sequence length="70" mass="8578">MDWRYANFQHTPLPMPRSFILIDETRYAVFLYNLLFYCPMCRDTEPLLNSRERNQRVFDIKHYSWLAEGS</sequence>
<name>A0A9Q1AJR7_SALPP</name>
<evidence type="ECO:0000313" key="2">
    <source>
        <dbReference type="Proteomes" id="UP001151532"/>
    </source>
</evidence>
<reference evidence="1" key="1">
    <citation type="submission" date="2022-11" db="EMBL/GenBank/DDBJ databases">
        <authorList>
            <person name="Hyden B.L."/>
            <person name="Feng K."/>
            <person name="Yates T."/>
            <person name="Jawdy S."/>
            <person name="Smart L.B."/>
            <person name="Muchero W."/>
        </authorList>
    </citation>
    <scope>NUCLEOTIDE SEQUENCE</scope>
    <source>
        <tissue evidence="1">Shoot tip</tissue>
    </source>
</reference>
<gene>
    <name evidence="1" type="ORF">OIU79_017302</name>
</gene>
<organism evidence="1 2">
    <name type="scientific">Salix purpurea</name>
    <name type="common">Purple osier willow</name>
    <dbReference type="NCBI Taxonomy" id="77065"/>
    <lineage>
        <taxon>Eukaryota</taxon>
        <taxon>Viridiplantae</taxon>
        <taxon>Streptophyta</taxon>
        <taxon>Embryophyta</taxon>
        <taxon>Tracheophyta</taxon>
        <taxon>Spermatophyta</taxon>
        <taxon>Magnoliopsida</taxon>
        <taxon>eudicotyledons</taxon>
        <taxon>Gunneridae</taxon>
        <taxon>Pentapetalae</taxon>
        <taxon>rosids</taxon>
        <taxon>fabids</taxon>
        <taxon>Malpighiales</taxon>
        <taxon>Salicaceae</taxon>
        <taxon>Saliceae</taxon>
        <taxon>Salix</taxon>
    </lineage>
</organism>
<protein>
    <submittedName>
        <fullName evidence="1">Uncharacterized protein</fullName>
    </submittedName>
</protein>
<evidence type="ECO:0000313" key="1">
    <source>
        <dbReference type="EMBL" id="KAJ6773818.1"/>
    </source>
</evidence>
<comment type="caution">
    <text evidence="1">The sequence shown here is derived from an EMBL/GenBank/DDBJ whole genome shotgun (WGS) entry which is preliminary data.</text>
</comment>
<proteinExistence type="predicted"/>
<reference evidence="1" key="2">
    <citation type="journal article" date="2023" name="Int. J. Mol. Sci.">
        <title>De Novo Assembly and Annotation of 11 Diverse Shrub Willow (Salix) Genomes Reveals Novel Gene Organization in Sex-Linked Regions.</title>
        <authorList>
            <person name="Hyden B."/>
            <person name="Feng K."/>
            <person name="Yates T.B."/>
            <person name="Jawdy S."/>
            <person name="Cereghino C."/>
            <person name="Smart L.B."/>
            <person name="Muchero W."/>
        </authorList>
    </citation>
    <scope>NUCLEOTIDE SEQUENCE</scope>
    <source>
        <tissue evidence="1">Shoot tip</tissue>
    </source>
</reference>
<dbReference type="Proteomes" id="UP001151532">
    <property type="component" value="Chromosome 5"/>
</dbReference>
<keyword evidence="2" id="KW-1185">Reference proteome</keyword>
<dbReference type="AlphaFoldDB" id="A0A9Q1AJR7"/>
<accession>A0A9Q1AJR7</accession>
<dbReference type="EMBL" id="JAPFFK010000002">
    <property type="protein sequence ID" value="KAJ6773818.1"/>
    <property type="molecule type" value="Genomic_DNA"/>
</dbReference>